<evidence type="ECO:0000256" key="2">
    <source>
        <dbReference type="ARBA" id="ARBA00007362"/>
    </source>
</evidence>
<dbReference type="KEGG" id="apol:K9D25_15140"/>
<feature type="domain" description="EamA" evidence="7">
    <location>
        <begin position="23"/>
        <end position="157"/>
    </location>
</feature>
<dbReference type="GO" id="GO:0016020">
    <property type="term" value="C:membrane"/>
    <property type="evidence" value="ECO:0007669"/>
    <property type="project" value="UniProtKB-SubCell"/>
</dbReference>
<evidence type="ECO:0000259" key="7">
    <source>
        <dbReference type="Pfam" id="PF00892"/>
    </source>
</evidence>
<evidence type="ECO:0000256" key="6">
    <source>
        <dbReference type="SAM" id="Phobius"/>
    </source>
</evidence>
<dbReference type="InterPro" id="IPR050638">
    <property type="entry name" value="AA-Vitamin_Transporters"/>
</dbReference>
<reference evidence="8" key="1">
    <citation type="submission" date="2021-09" db="EMBL/GenBank/DDBJ databases">
        <title>Network and meta-omics reveal the key degrader and cooperation patterns in an efficient 1,4-dioxane-degrading microbial community.</title>
        <authorList>
            <person name="Dai C."/>
        </authorList>
    </citation>
    <scope>NUCLEOTIDE SEQUENCE</scope>
    <source>
        <strain evidence="8">ZM13</strain>
    </source>
</reference>
<gene>
    <name evidence="8" type="ORF">K9D25_15140</name>
</gene>
<name>A0A9E7D5W3_9HYPH</name>
<accession>A0A9E7D5W3</accession>
<dbReference type="AlphaFoldDB" id="A0A9E7D5W3"/>
<dbReference type="Proteomes" id="UP000831684">
    <property type="component" value="Chromosome"/>
</dbReference>
<feature type="transmembrane region" description="Helical" evidence="6">
    <location>
        <begin position="21"/>
        <end position="41"/>
    </location>
</feature>
<dbReference type="Gene3D" id="1.10.3730.20">
    <property type="match status" value="1"/>
</dbReference>
<comment type="subcellular location">
    <subcellularLocation>
        <location evidence="1">Membrane</location>
        <topology evidence="1">Multi-pass membrane protein</topology>
    </subcellularLocation>
</comment>
<dbReference type="EMBL" id="CP083239">
    <property type="protein sequence ID" value="UOK70056.1"/>
    <property type="molecule type" value="Genomic_DNA"/>
</dbReference>
<keyword evidence="5 6" id="KW-0472">Membrane</keyword>
<proteinExistence type="inferred from homology"/>
<feature type="transmembrane region" description="Helical" evidence="6">
    <location>
        <begin position="56"/>
        <end position="76"/>
    </location>
</feature>
<keyword evidence="4 6" id="KW-1133">Transmembrane helix</keyword>
<dbReference type="PANTHER" id="PTHR32322">
    <property type="entry name" value="INNER MEMBRANE TRANSPORTER"/>
    <property type="match status" value="1"/>
</dbReference>
<feature type="transmembrane region" description="Helical" evidence="6">
    <location>
        <begin position="292"/>
        <end position="309"/>
    </location>
</feature>
<feature type="transmembrane region" description="Helical" evidence="6">
    <location>
        <begin position="88"/>
        <end position="107"/>
    </location>
</feature>
<dbReference type="PANTHER" id="PTHR32322:SF2">
    <property type="entry name" value="EAMA DOMAIN-CONTAINING PROTEIN"/>
    <property type="match status" value="1"/>
</dbReference>
<protein>
    <submittedName>
        <fullName evidence="8">DMT family transporter</fullName>
    </submittedName>
</protein>
<feature type="transmembrane region" description="Helical" evidence="6">
    <location>
        <begin position="140"/>
        <end position="160"/>
    </location>
</feature>
<evidence type="ECO:0000256" key="3">
    <source>
        <dbReference type="ARBA" id="ARBA00022692"/>
    </source>
</evidence>
<feature type="transmembrane region" description="Helical" evidence="6">
    <location>
        <begin position="203"/>
        <end position="224"/>
    </location>
</feature>
<feature type="transmembrane region" description="Helical" evidence="6">
    <location>
        <begin position="113"/>
        <end position="133"/>
    </location>
</feature>
<dbReference type="InterPro" id="IPR037185">
    <property type="entry name" value="EmrE-like"/>
</dbReference>
<comment type="similarity">
    <text evidence="2">Belongs to the EamA transporter family.</text>
</comment>
<dbReference type="SUPFAM" id="SSF103481">
    <property type="entry name" value="Multidrug resistance efflux transporter EmrE"/>
    <property type="match status" value="2"/>
</dbReference>
<dbReference type="InterPro" id="IPR000620">
    <property type="entry name" value="EamA_dom"/>
</dbReference>
<evidence type="ECO:0000256" key="4">
    <source>
        <dbReference type="ARBA" id="ARBA00022989"/>
    </source>
</evidence>
<feature type="transmembrane region" description="Helical" evidence="6">
    <location>
        <begin position="266"/>
        <end position="286"/>
    </location>
</feature>
<feature type="transmembrane region" description="Helical" evidence="6">
    <location>
        <begin position="236"/>
        <end position="259"/>
    </location>
</feature>
<feature type="transmembrane region" description="Helical" evidence="6">
    <location>
        <begin position="172"/>
        <end position="191"/>
    </location>
</feature>
<evidence type="ECO:0000313" key="8">
    <source>
        <dbReference type="EMBL" id="UOK70056.1"/>
    </source>
</evidence>
<dbReference type="Pfam" id="PF00892">
    <property type="entry name" value="EamA"/>
    <property type="match status" value="2"/>
</dbReference>
<organism evidence="8 9">
    <name type="scientific">Ancylobacter polymorphus</name>
    <dbReference type="NCBI Taxonomy" id="223390"/>
    <lineage>
        <taxon>Bacteria</taxon>
        <taxon>Pseudomonadati</taxon>
        <taxon>Pseudomonadota</taxon>
        <taxon>Alphaproteobacteria</taxon>
        <taxon>Hyphomicrobiales</taxon>
        <taxon>Xanthobacteraceae</taxon>
        <taxon>Ancylobacter</taxon>
    </lineage>
</organism>
<evidence type="ECO:0000313" key="9">
    <source>
        <dbReference type="Proteomes" id="UP000831684"/>
    </source>
</evidence>
<feature type="domain" description="EamA" evidence="7">
    <location>
        <begin position="172"/>
        <end position="309"/>
    </location>
</feature>
<sequence length="320" mass="34320">MDSRPDTRRDSPPAATGLAHDPWAIVALLAMPLFFSTNLIVGRAVAELVPPWSLAFWRWLLAVAILLPLTAGALLRHRELLRREWWRVLLLGFFGMVLCGGNVYVALRHTTAANATLIYTTATLMIVVLDALLKRQRLPAIQLVGSLAGFAGIALIAVHGELGRLLGLEFNSGDLGIFVAAVAWAIYSLMLRQGPLPQLGGQTAFAANAIAGTLLLAPLALWEAASGAATPWTLEAWGSIAFLAIFPSVLAFGLFQYAIKVAGAPITANVLYLMPVYGVLLAVLLLGEELHLYHAVGFVLILGGVILATRRREPPTRPAD</sequence>
<evidence type="ECO:0000256" key="5">
    <source>
        <dbReference type="ARBA" id="ARBA00023136"/>
    </source>
</evidence>
<evidence type="ECO:0000256" key="1">
    <source>
        <dbReference type="ARBA" id="ARBA00004141"/>
    </source>
</evidence>
<dbReference type="RefSeq" id="WP_244376439.1">
    <property type="nucleotide sequence ID" value="NZ_CP083239.1"/>
</dbReference>
<keyword evidence="3 6" id="KW-0812">Transmembrane</keyword>